<organism evidence="2 3">
    <name type="scientific">Nocardia fluminea</name>
    <dbReference type="NCBI Taxonomy" id="134984"/>
    <lineage>
        <taxon>Bacteria</taxon>
        <taxon>Bacillati</taxon>
        <taxon>Actinomycetota</taxon>
        <taxon>Actinomycetes</taxon>
        <taxon>Mycobacteriales</taxon>
        <taxon>Nocardiaceae</taxon>
        <taxon>Nocardia</taxon>
    </lineage>
</organism>
<comment type="caution">
    <text evidence="2">The sequence shown here is derived from an EMBL/GenBank/DDBJ whole genome shotgun (WGS) entry which is preliminary data.</text>
</comment>
<proteinExistence type="predicted"/>
<dbReference type="EMBL" id="PJMW01000002">
    <property type="protein sequence ID" value="PKV82041.1"/>
    <property type="molecule type" value="Genomic_DNA"/>
</dbReference>
<dbReference type="InterPro" id="IPR025736">
    <property type="entry name" value="PucR_C-HTH_dom"/>
</dbReference>
<reference evidence="2 3" key="1">
    <citation type="submission" date="2017-12" db="EMBL/GenBank/DDBJ databases">
        <title>Sequencing the genomes of 1000 Actinobacteria strains.</title>
        <authorList>
            <person name="Klenk H.-P."/>
        </authorList>
    </citation>
    <scope>NUCLEOTIDE SEQUENCE [LARGE SCALE GENOMIC DNA]</scope>
    <source>
        <strain evidence="2 3">DSM 44489</strain>
    </source>
</reference>
<dbReference type="InterPro" id="IPR042070">
    <property type="entry name" value="PucR_C-HTH_sf"/>
</dbReference>
<keyword evidence="3" id="KW-1185">Reference proteome</keyword>
<feature type="domain" description="PucR C-terminal helix-turn-helix" evidence="1">
    <location>
        <begin position="343"/>
        <end position="400"/>
    </location>
</feature>
<dbReference type="InterPro" id="IPR051448">
    <property type="entry name" value="CdaR-like_regulators"/>
</dbReference>
<dbReference type="Gene3D" id="1.10.10.2840">
    <property type="entry name" value="PucR C-terminal helix-turn-helix domain"/>
    <property type="match status" value="1"/>
</dbReference>
<sequence>MLYPTPRLTIDAPIVARLLPRISDLTVTLMTAAVGSFPGLDAAPEGHFTDFVMPMVVESVLAAQRSVEAGRDLTDEEIAQTIVPLTEYYTEQRVPLRALISGGFVVIAAALEEAFGSARPEDMADVLALNRFMLDYVGRAMVILFEAHPDIERSVYRIERHARRALCAALVSGAPFAALAVQADMMVPERFDLIALHVAATAVTDPKFANNLSRRRVELVQLELDQIAGTTALHTFDGRAGVALLPFDEQPPDPVHLQRLAVNLTTHLGEPVIMIDYGSVTRDDLPSASTQALEFAQLAAGLGRPAGLYGTDDLLLEYQLVRPGRVRDRLAARIRPLLSQKHLLEALEAHVRHGWDRQRAAEEIHLHPNSLTYRLRRIAEITGLNPLHPHESRMLAAALIIHRLYPASAALDERPA</sequence>
<evidence type="ECO:0000313" key="3">
    <source>
        <dbReference type="Proteomes" id="UP000233766"/>
    </source>
</evidence>
<protein>
    <submittedName>
        <fullName evidence="2">PucR-like helix-turn-helix protein</fullName>
    </submittedName>
</protein>
<evidence type="ECO:0000313" key="2">
    <source>
        <dbReference type="EMBL" id="PKV82041.1"/>
    </source>
</evidence>
<accession>A0A2N3VK91</accession>
<gene>
    <name evidence="2" type="ORF">ATK86_6525</name>
</gene>
<dbReference type="Pfam" id="PF13556">
    <property type="entry name" value="HTH_30"/>
    <property type="match status" value="1"/>
</dbReference>
<dbReference type="PANTHER" id="PTHR33744">
    <property type="entry name" value="CARBOHYDRATE DIACID REGULATOR"/>
    <property type="match status" value="1"/>
</dbReference>
<name>A0A2N3VK91_9NOCA</name>
<evidence type="ECO:0000259" key="1">
    <source>
        <dbReference type="Pfam" id="PF13556"/>
    </source>
</evidence>
<dbReference type="Proteomes" id="UP000233766">
    <property type="component" value="Unassembled WGS sequence"/>
</dbReference>
<dbReference type="AlphaFoldDB" id="A0A2N3VK91"/>
<dbReference type="PANTHER" id="PTHR33744:SF7">
    <property type="entry name" value="PUCR FAMILY TRANSCRIPTIONAL REGULATOR"/>
    <property type="match status" value="1"/>
</dbReference>